<keyword evidence="2" id="KW-1185">Reference proteome</keyword>
<dbReference type="GO" id="GO:0050577">
    <property type="term" value="F:GDP-L-fucose synthase activity"/>
    <property type="evidence" value="ECO:0007669"/>
    <property type="project" value="TreeGrafter"/>
</dbReference>
<dbReference type="AlphaFoldDB" id="A0A0D9WSQ6"/>
<accession>A0A0D9WSQ6</accession>
<evidence type="ECO:0008006" key="3">
    <source>
        <dbReference type="Google" id="ProtNLM"/>
    </source>
</evidence>
<protein>
    <recommendedName>
        <fullName evidence="3">NAD(P)-binding domain-containing protein</fullName>
    </recommendedName>
</protein>
<dbReference type="Gene3D" id="3.40.50.720">
    <property type="entry name" value="NAD(P)-binding Rossmann-like Domain"/>
    <property type="match status" value="1"/>
</dbReference>
<evidence type="ECO:0000313" key="1">
    <source>
        <dbReference type="EnsemblPlants" id="LPERR06G19210.1"/>
    </source>
</evidence>
<sequence length="97" mass="10985">MAEAAVVMMERYAGEEHVNVGSGEEVTVREVAEAVREVVGFQGRVVWDVTRPDGVARRLVDSGKMRKIGWEPKVALRDGIRELYRFYLRHECGVDHA</sequence>
<reference evidence="1 2" key="1">
    <citation type="submission" date="2012-08" db="EMBL/GenBank/DDBJ databases">
        <title>Oryza genome evolution.</title>
        <authorList>
            <person name="Wing R.A."/>
        </authorList>
    </citation>
    <scope>NUCLEOTIDE SEQUENCE</scope>
</reference>
<dbReference type="SUPFAM" id="SSF51735">
    <property type="entry name" value="NAD(P)-binding Rossmann-fold domains"/>
    <property type="match status" value="1"/>
</dbReference>
<name>A0A0D9WSQ6_9ORYZ</name>
<evidence type="ECO:0000313" key="2">
    <source>
        <dbReference type="Proteomes" id="UP000032180"/>
    </source>
</evidence>
<dbReference type="HOGENOM" id="CLU_007383_18_3_1"/>
<dbReference type="EnsemblPlants" id="LPERR06G19210.1">
    <property type="protein sequence ID" value="LPERR06G19210.1"/>
    <property type="gene ID" value="LPERR06G19210"/>
</dbReference>
<organism evidence="1 2">
    <name type="scientific">Leersia perrieri</name>
    <dbReference type="NCBI Taxonomy" id="77586"/>
    <lineage>
        <taxon>Eukaryota</taxon>
        <taxon>Viridiplantae</taxon>
        <taxon>Streptophyta</taxon>
        <taxon>Embryophyta</taxon>
        <taxon>Tracheophyta</taxon>
        <taxon>Spermatophyta</taxon>
        <taxon>Magnoliopsida</taxon>
        <taxon>Liliopsida</taxon>
        <taxon>Poales</taxon>
        <taxon>Poaceae</taxon>
        <taxon>BOP clade</taxon>
        <taxon>Oryzoideae</taxon>
        <taxon>Oryzeae</taxon>
        <taxon>Oryzinae</taxon>
        <taxon>Leersia</taxon>
    </lineage>
</organism>
<dbReference type="PANTHER" id="PTHR43238:SF6">
    <property type="entry name" value="GDP-L-FUCOSE SYNTHASE 2-RELATED"/>
    <property type="match status" value="1"/>
</dbReference>
<dbReference type="Gramene" id="LPERR06G19210.1">
    <property type="protein sequence ID" value="LPERR06G19210.1"/>
    <property type="gene ID" value="LPERR06G19210"/>
</dbReference>
<reference evidence="1" key="3">
    <citation type="submission" date="2015-04" db="UniProtKB">
        <authorList>
            <consortium name="EnsemblPlants"/>
        </authorList>
    </citation>
    <scope>IDENTIFICATION</scope>
</reference>
<dbReference type="InterPro" id="IPR036291">
    <property type="entry name" value="NAD(P)-bd_dom_sf"/>
</dbReference>
<dbReference type="eggNOG" id="KOG1431">
    <property type="taxonomic scope" value="Eukaryota"/>
</dbReference>
<dbReference type="PANTHER" id="PTHR43238">
    <property type="entry name" value="GDP-L-FUCOSE SYNTHASE"/>
    <property type="match status" value="1"/>
</dbReference>
<dbReference type="STRING" id="77586.A0A0D9WSQ6"/>
<dbReference type="Proteomes" id="UP000032180">
    <property type="component" value="Chromosome 6"/>
</dbReference>
<reference evidence="2" key="2">
    <citation type="submission" date="2013-12" db="EMBL/GenBank/DDBJ databases">
        <authorList>
            <person name="Yu Y."/>
            <person name="Lee S."/>
            <person name="de Baynast K."/>
            <person name="Wissotski M."/>
            <person name="Liu L."/>
            <person name="Talag J."/>
            <person name="Goicoechea J."/>
            <person name="Angelova A."/>
            <person name="Jetty R."/>
            <person name="Kudrna D."/>
            <person name="Golser W."/>
            <person name="Rivera L."/>
            <person name="Zhang J."/>
            <person name="Wing R."/>
        </authorList>
    </citation>
    <scope>NUCLEOTIDE SEQUENCE</scope>
</reference>
<proteinExistence type="predicted"/>